<dbReference type="AlphaFoldDB" id="A0A482VGU8"/>
<dbReference type="InterPro" id="IPR002018">
    <property type="entry name" value="CarbesteraseB"/>
</dbReference>
<dbReference type="SUPFAM" id="SSF53474">
    <property type="entry name" value="alpha/beta-Hydrolases"/>
    <property type="match status" value="1"/>
</dbReference>
<feature type="domain" description="Carboxylesterase type B" evidence="2">
    <location>
        <begin position="3"/>
        <end position="86"/>
    </location>
</feature>
<dbReference type="Pfam" id="PF00135">
    <property type="entry name" value="COesterase"/>
    <property type="match status" value="1"/>
</dbReference>
<evidence type="ECO:0000256" key="1">
    <source>
        <dbReference type="ARBA" id="ARBA00023180"/>
    </source>
</evidence>
<evidence type="ECO:0000313" key="4">
    <source>
        <dbReference type="Proteomes" id="UP000292052"/>
    </source>
</evidence>
<dbReference type="STRING" id="1661398.A0A482VGU8"/>
<gene>
    <name evidence="3" type="ORF">BDFB_014913</name>
</gene>
<comment type="caution">
    <text evidence="3">The sequence shown here is derived from an EMBL/GenBank/DDBJ whole genome shotgun (WGS) entry which is preliminary data.</text>
</comment>
<dbReference type="Proteomes" id="UP000292052">
    <property type="component" value="Unassembled WGS sequence"/>
</dbReference>
<protein>
    <submittedName>
        <fullName evidence="3">COesterase domain containing protein</fullName>
    </submittedName>
</protein>
<dbReference type="InterPro" id="IPR050309">
    <property type="entry name" value="Type-B_Carboxylest/Lipase"/>
</dbReference>
<name>A0A482VGU8_ASBVE</name>
<dbReference type="OrthoDB" id="6846267at2759"/>
<reference evidence="3 4" key="1">
    <citation type="submission" date="2017-03" db="EMBL/GenBank/DDBJ databases">
        <title>Genome of the blue death feigning beetle - Asbolus verrucosus.</title>
        <authorList>
            <person name="Rider S.D."/>
        </authorList>
    </citation>
    <scope>NUCLEOTIDE SEQUENCE [LARGE SCALE GENOMIC DNA]</scope>
    <source>
        <strain evidence="3">Butters</strain>
        <tissue evidence="3">Head and leg muscle</tissue>
    </source>
</reference>
<dbReference type="Gene3D" id="3.40.50.1820">
    <property type="entry name" value="alpha/beta hydrolase"/>
    <property type="match status" value="1"/>
</dbReference>
<evidence type="ECO:0000259" key="2">
    <source>
        <dbReference type="Pfam" id="PF00135"/>
    </source>
</evidence>
<feature type="non-terminal residue" evidence="3">
    <location>
        <position position="1"/>
    </location>
</feature>
<accession>A0A482VGU8</accession>
<keyword evidence="1" id="KW-0325">Glycoprotein</keyword>
<sequence length="90" mass="10037">LDHDVIFITFNYGFGIFGFLSSEEDVIPGNKSLRDQLLVLKWMQEKITRLSGNPGLVALTGLSAGSSSFHLHYFSEMSKGLFHRGFSQVV</sequence>
<dbReference type="EMBL" id="QDEB01100307">
    <property type="protein sequence ID" value="RZC32082.1"/>
    <property type="molecule type" value="Genomic_DNA"/>
</dbReference>
<dbReference type="InterPro" id="IPR029058">
    <property type="entry name" value="AB_hydrolase_fold"/>
</dbReference>
<organism evidence="3 4">
    <name type="scientific">Asbolus verrucosus</name>
    <name type="common">Desert ironclad beetle</name>
    <dbReference type="NCBI Taxonomy" id="1661398"/>
    <lineage>
        <taxon>Eukaryota</taxon>
        <taxon>Metazoa</taxon>
        <taxon>Ecdysozoa</taxon>
        <taxon>Arthropoda</taxon>
        <taxon>Hexapoda</taxon>
        <taxon>Insecta</taxon>
        <taxon>Pterygota</taxon>
        <taxon>Neoptera</taxon>
        <taxon>Endopterygota</taxon>
        <taxon>Coleoptera</taxon>
        <taxon>Polyphaga</taxon>
        <taxon>Cucujiformia</taxon>
        <taxon>Tenebrionidae</taxon>
        <taxon>Pimeliinae</taxon>
        <taxon>Asbolus</taxon>
    </lineage>
</organism>
<dbReference type="PANTHER" id="PTHR11559">
    <property type="entry name" value="CARBOXYLESTERASE"/>
    <property type="match status" value="1"/>
</dbReference>
<keyword evidence="4" id="KW-1185">Reference proteome</keyword>
<proteinExistence type="predicted"/>
<evidence type="ECO:0000313" key="3">
    <source>
        <dbReference type="EMBL" id="RZC32082.1"/>
    </source>
</evidence>